<keyword evidence="3" id="KW-1133">Transmembrane helix</keyword>
<reference evidence="4 5" key="1">
    <citation type="submission" date="2015-11" db="EMBL/GenBank/DDBJ databases">
        <title>Genomic analysis of 38 Legionella species identifies large and diverse effector repertoires.</title>
        <authorList>
            <person name="Burstein D."/>
            <person name="Amaro F."/>
            <person name="Zusman T."/>
            <person name="Lifshitz Z."/>
            <person name="Cohen O."/>
            <person name="Gilbert J.A."/>
            <person name="Pupko T."/>
            <person name="Shuman H.A."/>
            <person name="Segal G."/>
        </authorList>
    </citation>
    <scope>NUCLEOTIDE SEQUENCE [LARGE SCALE GENOMIC DNA]</scope>
    <source>
        <strain evidence="4 5">BL-540</strain>
    </source>
</reference>
<organism evidence="4 5">
    <name type="scientific">Legionella jordanis</name>
    <dbReference type="NCBI Taxonomy" id="456"/>
    <lineage>
        <taxon>Bacteria</taxon>
        <taxon>Pseudomonadati</taxon>
        <taxon>Pseudomonadota</taxon>
        <taxon>Gammaproteobacteria</taxon>
        <taxon>Legionellales</taxon>
        <taxon>Legionellaceae</taxon>
        <taxon>Legionella</taxon>
    </lineage>
</organism>
<dbReference type="AlphaFoldDB" id="A0A0W0VBS8"/>
<dbReference type="PANTHER" id="PTHR38043">
    <property type="entry name" value="PROTEIN HEMX"/>
    <property type="match status" value="1"/>
</dbReference>
<evidence type="ECO:0000256" key="3">
    <source>
        <dbReference type="SAM" id="Phobius"/>
    </source>
</evidence>
<feature type="transmembrane region" description="Helical" evidence="3">
    <location>
        <begin position="42"/>
        <end position="64"/>
    </location>
</feature>
<keyword evidence="1" id="KW-0175">Coiled coil</keyword>
<name>A0A0W0VBS8_9GAMM</name>
<comment type="caution">
    <text evidence="4">The sequence shown here is derived from an EMBL/GenBank/DDBJ whole genome shotgun (WGS) entry which is preliminary data.</text>
</comment>
<proteinExistence type="predicted"/>
<dbReference type="EMBL" id="LNYJ01000011">
    <property type="protein sequence ID" value="KTD17568.1"/>
    <property type="molecule type" value="Genomic_DNA"/>
</dbReference>
<dbReference type="Pfam" id="PF04375">
    <property type="entry name" value="HemX"/>
    <property type="match status" value="1"/>
</dbReference>
<keyword evidence="5" id="KW-1185">Reference proteome</keyword>
<feature type="coiled-coil region" evidence="1">
    <location>
        <begin position="71"/>
        <end position="136"/>
    </location>
</feature>
<keyword evidence="4" id="KW-0489">Methyltransferase</keyword>
<dbReference type="Proteomes" id="UP000055035">
    <property type="component" value="Unassembled WGS sequence"/>
</dbReference>
<accession>A0A0W0VBS8</accession>
<dbReference type="PATRIC" id="fig|456.5.peg.1999"/>
<dbReference type="InterPro" id="IPR007470">
    <property type="entry name" value="HemX"/>
</dbReference>
<dbReference type="GO" id="GO:0008168">
    <property type="term" value="F:methyltransferase activity"/>
    <property type="evidence" value="ECO:0007669"/>
    <property type="project" value="UniProtKB-KW"/>
</dbReference>
<evidence type="ECO:0000313" key="5">
    <source>
        <dbReference type="Proteomes" id="UP000055035"/>
    </source>
</evidence>
<keyword evidence="3" id="KW-0472">Membrane</keyword>
<dbReference type="GO" id="GO:0032259">
    <property type="term" value="P:methylation"/>
    <property type="evidence" value="ECO:0007669"/>
    <property type="project" value="UniProtKB-KW"/>
</dbReference>
<keyword evidence="4" id="KW-0808">Transferase</keyword>
<protein>
    <submittedName>
        <fullName evidence="4">Uroporphyrinogen III methylase</fullName>
    </submittedName>
</protein>
<dbReference type="OrthoDB" id="5653077at2"/>
<dbReference type="STRING" id="456.Ljor_1874"/>
<evidence type="ECO:0000256" key="1">
    <source>
        <dbReference type="SAM" id="Coils"/>
    </source>
</evidence>
<evidence type="ECO:0000313" key="4">
    <source>
        <dbReference type="EMBL" id="KTD17568.1"/>
    </source>
</evidence>
<evidence type="ECO:0000256" key="2">
    <source>
        <dbReference type="SAM" id="MobiDB-lite"/>
    </source>
</evidence>
<dbReference type="RefSeq" id="WP_058471313.1">
    <property type="nucleotide sequence ID" value="NZ_CAXYJA010000009.1"/>
</dbReference>
<gene>
    <name evidence="4" type="primary">hemX</name>
    <name evidence="4" type="ORF">Ljor_1874</name>
</gene>
<feature type="region of interest" description="Disordered" evidence="2">
    <location>
        <begin position="1"/>
        <end position="38"/>
    </location>
</feature>
<keyword evidence="3" id="KW-0812">Transmembrane</keyword>
<sequence>MANSNEAKLKKKTSPAEPDTTFNSNSVPPQRKGKTTPPSYTISPFSVIAIALLLLALGFAFYALKLIHEQKTSTQQELAHVNTELDNLKRQQQGSSDTLNQLQELKQSFSQLENRLKMVQDNAQTALRQASNQKEDWLLLKARYYLELAQINSHWSGDHQVSIAMLQGADTLLSNLNDQPLFTIRQAIAQEVAQLKALPRVDVTGLLSQLDAAEDSLANLPLKQPLNQPMKANQTKNSSSAWREQLRESLNSLEQLIVIRRHDENIQPLLSPIQLSLLQESIRLYLEEAQWAVLQNNNEIYQFALEQAIKNIKRGFDEQAAATQALLQQLQHLKQKQLFVSKAKLDKALPLLNQYIEDKASSFANPQTKEGEPLQ</sequence>
<dbReference type="PANTHER" id="PTHR38043:SF1">
    <property type="entry name" value="PROTEIN HEMX"/>
    <property type="match status" value="1"/>
</dbReference>